<evidence type="ECO:0000313" key="7">
    <source>
        <dbReference type="EMBL" id="OYQ37332.1"/>
    </source>
</evidence>
<dbReference type="InterPro" id="IPR010300">
    <property type="entry name" value="CDO_1"/>
</dbReference>
<evidence type="ECO:0000313" key="8">
    <source>
        <dbReference type="Proteomes" id="UP000216991"/>
    </source>
</evidence>
<reference evidence="7 8" key="1">
    <citation type="submission" date="2017-07" db="EMBL/GenBank/DDBJ databases">
        <title>Sandarakinorhabdus cyanobacteriorum sp. nov., a novel bacterium isolated from cyanobacterial aggregates in a eutrophic lake.</title>
        <authorList>
            <person name="Cai H."/>
        </authorList>
    </citation>
    <scope>NUCLEOTIDE SEQUENCE [LARGE SCALE GENOMIC DNA]</scope>
    <source>
        <strain evidence="7 8">TH057</strain>
    </source>
</reference>
<proteinExistence type="inferred from homology"/>
<evidence type="ECO:0000256" key="3">
    <source>
        <dbReference type="ARBA" id="ARBA00022964"/>
    </source>
</evidence>
<evidence type="ECO:0000256" key="2">
    <source>
        <dbReference type="ARBA" id="ARBA00022723"/>
    </source>
</evidence>
<protein>
    <submittedName>
        <fullName evidence="7">Cysteine dioxygenase</fullName>
    </submittedName>
</protein>
<keyword evidence="4" id="KW-0560">Oxidoreductase</keyword>
<evidence type="ECO:0000256" key="4">
    <source>
        <dbReference type="ARBA" id="ARBA00023002"/>
    </source>
</evidence>
<keyword evidence="3 7" id="KW-0223">Dioxygenase</keyword>
<dbReference type="InterPro" id="IPR011051">
    <property type="entry name" value="RmlC_Cupin_sf"/>
</dbReference>
<dbReference type="CDD" id="cd10548">
    <property type="entry name" value="cupin_CDO"/>
    <property type="match status" value="1"/>
</dbReference>
<dbReference type="AlphaFoldDB" id="A0A255Z7D9"/>
<dbReference type="PANTHER" id="PTHR12918:SF1">
    <property type="entry name" value="CYSTEINE DIOXYGENASE TYPE 1"/>
    <property type="match status" value="1"/>
</dbReference>
<feature type="binding site" evidence="6">
    <location>
        <position position="135"/>
    </location>
    <ligand>
        <name>Fe cation</name>
        <dbReference type="ChEBI" id="CHEBI:24875"/>
        <note>catalytic</note>
    </ligand>
</feature>
<keyword evidence="2 6" id="KW-0479">Metal-binding</keyword>
<keyword evidence="5 6" id="KW-0408">Iron</keyword>
<comment type="similarity">
    <text evidence="1">Belongs to the cysteine dioxygenase family.</text>
</comment>
<evidence type="ECO:0000256" key="6">
    <source>
        <dbReference type="PIRSR" id="PIRSR610300-51"/>
    </source>
</evidence>
<dbReference type="GO" id="GO:0016702">
    <property type="term" value="F:oxidoreductase activity, acting on single donors with incorporation of molecular oxygen, incorporation of two atoms of oxygen"/>
    <property type="evidence" value="ECO:0007669"/>
    <property type="project" value="InterPro"/>
</dbReference>
<dbReference type="OrthoDB" id="7059163at2"/>
<accession>A0A255Z7D9</accession>
<name>A0A255Z7D9_9SPHN</name>
<comment type="caution">
    <text evidence="7">The sequence shown here is derived from an EMBL/GenBank/DDBJ whole genome shotgun (WGS) entry which is preliminary data.</text>
</comment>
<dbReference type="EMBL" id="NOXT01000029">
    <property type="protein sequence ID" value="OYQ37332.1"/>
    <property type="molecule type" value="Genomic_DNA"/>
</dbReference>
<sequence>MPAPARLAAFIAEIHAALASTEPQPAIAAALARLVAQDDWLPPAHAQPHAEHYQQYLLHADPQGRFSIVSFVWGTGQQTPIHDHGVWGAVGVLRGAEQAQAFAADGTGPPRALGAPHRLTAGMVERIGPGVGDIHQVSNAHPGESVSIHIYGTDIGRHRRHVYPIEGGIKPFISGYAGGPDTPAFSA</sequence>
<dbReference type="SUPFAM" id="SSF51182">
    <property type="entry name" value="RmlC-like cupins"/>
    <property type="match status" value="1"/>
</dbReference>
<feature type="binding site" evidence="6">
    <location>
        <position position="84"/>
    </location>
    <ligand>
        <name>Fe cation</name>
        <dbReference type="ChEBI" id="CHEBI:24875"/>
        <note>catalytic</note>
    </ligand>
</feature>
<dbReference type="InterPro" id="IPR014710">
    <property type="entry name" value="RmlC-like_jellyroll"/>
</dbReference>
<feature type="binding site" evidence="6">
    <location>
        <position position="82"/>
    </location>
    <ligand>
        <name>Fe cation</name>
        <dbReference type="ChEBI" id="CHEBI:24875"/>
        <note>catalytic</note>
    </ligand>
</feature>
<evidence type="ECO:0000256" key="5">
    <source>
        <dbReference type="ARBA" id="ARBA00023004"/>
    </source>
</evidence>
<dbReference type="Proteomes" id="UP000216991">
    <property type="component" value="Unassembled WGS sequence"/>
</dbReference>
<dbReference type="Gene3D" id="2.60.120.10">
    <property type="entry name" value="Jelly Rolls"/>
    <property type="match status" value="1"/>
</dbReference>
<evidence type="ECO:0000256" key="1">
    <source>
        <dbReference type="ARBA" id="ARBA00006622"/>
    </source>
</evidence>
<keyword evidence="8" id="KW-1185">Reference proteome</keyword>
<dbReference type="PANTHER" id="PTHR12918">
    <property type="entry name" value="CYSTEINE DIOXYGENASE"/>
    <property type="match status" value="1"/>
</dbReference>
<dbReference type="RefSeq" id="WP_094472280.1">
    <property type="nucleotide sequence ID" value="NZ_NOXT01000029.1"/>
</dbReference>
<gene>
    <name evidence="7" type="ORF">CHU93_00575</name>
</gene>
<dbReference type="GO" id="GO:0008198">
    <property type="term" value="F:ferrous iron binding"/>
    <property type="evidence" value="ECO:0007669"/>
    <property type="project" value="TreeGrafter"/>
</dbReference>
<organism evidence="7 8">
    <name type="scientific">Sandarakinorhabdus cyanobacteriorum</name>
    <dbReference type="NCBI Taxonomy" id="1981098"/>
    <lineage>
        <taxon>Bacteria</taxon>
        <taxon>Pseudomonadati</taxon>
        <taxon>Pseudomonadota</taxon>
        <taxon>Alphaproteobacteria</taxon>
        <taxon>Sphingomonadales</taxon>
        <taxon>Sphingosinicellaceae</taxon>
        <taxon>Sandarakinorhabdus</taxon>
    </lineage>
</organism>